<accession>A0AA38VLE0</accession>
<evidence type="ECO:0000313" key="2">
    <source>
        <dbReference type="Proteomes" id="UP001174694"/>
    </source>
</evidence>
<evidence type="ECO:0000313" key="1">
    <source>
        <dbReference type="EMBL" id="KAJ9150239.1"/>
    </source>
</evidence>
<protein>
    <submittedName>
        <fullName evidence="1">Uncharacterized protein</fullName>
    </submittedName>
</protein>
<dbReference type="Proteomes" id="UP001174694">
    <property type="component" value="Unassembled WGS sequence"/>
</dbReference>
<organism evidence="1 2">
    <name type="scientific">Pleurostoma richardsiae</name>
    <dbReference type="NCBI Taxonomy" id="41990"/>
    <lineage>
        <taxon>Eukaryota</taxon>
        <taxon>Fungi</taxon>
        <taxon>Dikarya</taxon>
        <taxon>Ascomycota</taxon>
        <taxon>Pezizomycotina</taxon>
        <taxon>Sordariomycetes</taxon>
        <taxon>Sordariomycetidae</taxon>
        <taxon>Calosphaeriales</taxon>
        <taxon>Pleurostomataceae</taxon>
        <taxon>Pleurostoma</taxon>
    </lineage>
</organism>
<gene>
    <name evidence="1" type="ORF">NKR23_g3636</name>
</gene>
<dbReference type="EMBL" id="JANBVO010000008">
    <property type="protein sequence ID" value="KAJ9150239.1"/>
    <property type="molecule type" value="Genomic_DNA"/>
</dbReference>
<comment type="caution">
    <text evidence="1">The sequence shown here is derived from an EMBL/GenBank/DDBJ whole genome shotgun (WGS) entry which is preliminary data.</text>
</comment>
<dbReference type="AlphaFoldDB" id="A0AA38VLE0"/>
<name>A0AA38VLE0_9PEZI</name>
<proteinExistence type="predicted"/>
<sequence length="679" mass="77103">MASESQYKTITMQVIADQTEAHVKQLLSARRQDSSFTRETEEDQRQQGKVPIPFKQGEVGLITVDRWNATGPDGSLKQYVRVVIYECRDLGWQPTRRGVIEASKIKLHKSMSKSLTARGVLARPHGINQAVHKIVNSKAAKDEEMPFKIFVHALFQAVLESRSTREDGQEDSSLTVILGESQFRLLNENKNEIVDTLIQGFKSAGTLKFFSTRLPSAQEVWDSFRRTTFANVKEFADRVVIYLNIYKSRDGAIALWATYGGITKKLYNRAVNNATGHRISIEGEELPRRGVNHYAITRNYIRELGGEWANFPMMVFDGANTPIFRFHGFQEWAENLIILLFGGFNDMFYGDESPEGKTLIWARHASCVQFFKSCYDATVAAPGLSGFKMSQIPTGCNFSSPLRDVASGERTEWLRYLIRNASGQPWMWQFHRPPLRIRAQGETLIVWIGMLDLHVQLHPQADWGVQAGQEVSVVFEVMVNNVSHPVPWFMIPLIGPYDCWDEALRLGVRLVWEKGGKWKTAYFTRKQVNHKDDVSWNLAIACLAALLGYKWTPKAPKDIPKSGVYRRAVDFDFLERKLKFSALGSVSHPAPRRLKMTETGAALKRAYPGAAIGHMPPNSPPNMLCDACQLHNMQDWNTRIQRLSSLNYVIDRQSVPRDIERPDIMELFGGEEGDNLDED</sequence>
<reference evidence="1" key="1">
    <citation type="submission" date="2022-07" db="EMBL/GenBank/DDBJ databases">
        <title>Fungi with potential for degradation of polypropylene.</title>
        <authorList>
            <person name="Gostincar C."/>
        </authorList>
    </citation>
    <scope>NUCLEOTIDE SEQUENCE</scope>
    <source>
        <strain evidence="1">EXF-13308</strain>
    </source>
</reference>
<keyword evidence="2" id="KW-1185">Reference proteome</keyword>